<dbReference type="SUPFAM" id="SSF57959">
    <property type="entry name" value="Leucine zipper domain"/>
    <property type="match status" value="1"/>
</dbReference>
<feature type="compositionally biased region" description="Low complexity" evidence="1">
    <location>
        <begin position="246"/>
        <end position="260"/>
    </location>
</feature>
<name>A0A9W9VSE2_9EURO</name>
<protein>
    <recommendedName>
        <fullName evidence="2">BZIP domain-containing protein</fullName>
    </recommendedName>
</protein>
<dbReference type="GeneID" id="81374596"/>
<feature type="compositionally biased region" description="Basic and acidic residues" evidence="1">
    <location>
        <begin position="29"/>
        <end position="48"/>
    </location>
</feature>
<dbReference type="InterPro" id="IPR046347">
    <property type="entry name" value="bZIP_sf"/>
</dbReference>
<gene>
    <name evidence="3" type="ORF">N7509_010979</name>
</gene>
<feature type="compositionally biased region" description="Polar residues" evidence="1">
    <location>
        <begin position="261"/>
        <end position="270"/>
    </location>
</feature>
<evidence type="ECO:0000313" key="4">
    <source>
        <dbReference type="Proteomes" id="UP001147747"/>
    </source>
</evidence>
<sequence>MDSQDGGPPPRKRESRSGTRKVTALSSEQLERKRANDREAQRSIRQRTKEHIEQLETQVSFLQAQIAEMRSHSDQFQEILQRNAALEDEVGRLKRQLAYSGHSGMAVDDEEVLPYRSSWHSGEEPGNSASAHNDSNTSAYRIISSFVIEASSDTIGLDHRTLKIGRNTQTRVHRLSGESAGSEFPGRMESYVIDGHLQQGTRLALPPSIALSAPQISYSPSQQSTENAFGEVYSVSQSRGEHSDNLHSSSQSSTDHVPSSFLLSQRTQAISMPGVRAEAQPASAQSYQASGAPYQDSLPRQRDLHYPYPWKPQS</sequence>
<comment type="caution">
    <text evidence="3">The sequence shown here is derived from an EMBL/GenBank/DDBJ whole genome shotgun (WGS) entry which is preliminary data.</text>
</comment>
<evidence type="ECO:0000313" key="3">
    <source>
        <dbReference type="EMBL" id="KAJ5388438.1"/>
    </source>
</evidence>
<feature type="region of interest" description="Disordered" evidence="1">
    <location>
        <begin position="1"/>
        <end position="48"/>
    </location>
</feature>
<organism evidence="3 4">
    <name type="scientific">Penicillium cosmopolitanum</name>
    <dbReference type="NCBI Taxonomy" id="1131564"/>
    <lineage>
        <taxon>Eukaryota</taxon>
        <taxon>Fungi</taxon>
        <taxon>Dikarya</taxon>
        <taxon>Ascomycota</taxon>
        <taxon>Pezizomycotina</taxon>
        <taxon>Eurotiomycetes</taxon>
        <taxon>Eurotiomycetidae</taxon>
        <taxon>Eurotiales</taxon>
        <taxon>Aspergillaceae</taxon>
        <taxon>Penicillium</taxon>
    </lineage>
</organism>
<dbReference type="OrthoDB" id="3535998at2759"/>
<dbReference type="CDD" id="cd14688">
    <property type="entry name" value="bZIP_YAP"/>
    <property type="match status" value="1"/>
</dbReference>
<reference evidence="3" key="1">
    <citation type="submission" date="2022-12" db="EMBL/GenBank/DDBJ databases">
        <authorList>
            <person name="Petersen C."/>
        </authorList>
    </citation>
    <scope>NUCLEOTIDE SEQUENCE</scope>
    <source>
        <strain evidence="3">IBT 29677</strain>
    </source>
</reference>
<evidence type="ECO:0000259" key="2">
    <source>
        <dbReference type="Pfam" id="PF00170"/>
    </source>
</evidence>
<dbReference type="InterPro" id="IPR004827">
    <property type="entry name" value="bZIP"/>
</dbReference>
<accession>A0A9W9VSE2</accession>
<proteinExistence type="predicted"/>
<dbReference type="EMBL" id="JAPZBU010000009">
    <property type="protein sequence ID" value="KAJ5388438.1"/>
    <property type="molecule type" value="Genomic_DNA"/>
</dbReference>
<dbReference type="RefSeq" id="XP_056486236.1">
    <property type="nucleotide sequence ID" value="XM_056635616.1"/>
</dbReference>
<feature type="compositionally biased region" description="Low complexity" evidence="1">
    <location>
        <begin position="277"/>
        <end position="295"/>
    </location>
</feature>
<feature type="domain" description="BZIP" evidence="2">
    <location>
        <begin position="29"/>
        <end position="80"/>
    </location>
</feature>
<keyword evidence="4" id="KW-1185">Reference proteome</keyword>
<reference evidence="3" key="2">
    <citation type="journal article" date="2023" name="IMA Fungus">
        <title>Comparative genomic study of the Penicillium genus elucidates a diverse pangenome and 15 lateral gene transfer events.</title>
        <authorList>
            <person name="Petersen C."/>
            <person name="Sorensen T."/>
            <person name="Nielsen M.R."/>
            <person name="Sondergaard T.E."/>
            <person name="Sorensen J.L."/>
            <person name="Fitzpatrick D.A."/>
            <person name="Frisvad J.C."/>
            <person name="Nielsen K.L."/>
        </authorList>
    </citation>
    <scope>NUCLEOTIDE SEQUENCE</scope>
    <source>
        <strain evidence="3">IBT 29677</strain>
    </source>
</reference>
<dbReference type="AlphaFoldDB" id="A0A9W9VSE2"/>
<feature type="region of interest" description="Disordered" evidence="1">
    <location>
        <begin position="234"/>
        <end position="314"/>
    </location>
</feature>
<dbReference type="GO" id="GO:0003700">
    <property type="term" value="F:DNA-binding transcription factor activity"/>
    <property type="evidence" value="ECO:0007669"/>
    <property type="project" value="InterPro"/>
</dbReference>
<dbReference type="Pfam" id="PF00170">
    <property type="entry name" value="bZIP_1"/>
    <property type="match status" value="1"/>
</dbReference>
<dbReference type="Proteomes" id="UP001147747">
    <property type="component" value="Unassembled WGS sequence"/>
</dbReference>
<dbReference type="PANTHER" id="PTHR37012">
    <property type="entry name" value="B-ZIP TRANSCRIPTION FACTOR (EUROFUNG)-RELATED"/>
    <property type="match status" value="1"/>
</dbReference>
<evidence type="ECO:0000256" key="1">
    <source>
        <dbReference type="SAM" id="MobiDB-lite"/>
    </source>
</evidence>
<dbReference type="Gene3D" id="1.20.5.170">
    <property type="match status" value="1"/>
</dbReference>